<dbReference type="OrthoDB" id="1161488at2"/>
<dbReference type="PROSITE" id="PS51257">
    <property type="entry name" value="PROKAR_LIPOPROTEIN"/>
    <property type="match status" value="1"/>
</dbReference>
<comment type="caution">
    <text evidence="1">The sequence shown here is derived from an EMBL/GenBank/DDBJ whole genome shotgun (WGS) entry which is preliminary data.</text>
</comment>
<evidence type="ECO:0008006" key="3">
    <source>
        <dbReference type="Google" id="ProtNLM"/>
    </source>
</evidence>
<sequence length="141" mass="15161">MRKLMYAVAYVLTLGFAACGSDDDVDCGEANVALSEAAVAYGENQTSTDVCNAYRTALETVVINGCFADDEAKEALEEELKRIGDCTFSGRTCLSCTNSGITQTICRGENGNAFIVDGDEDTEDKDTGIPYSRYIELSDCE</sequence>
<dbReference type="EMBL" id="VLNR01000108">
    <property type="protein sequence ID" value="TSE03492.1"/>
    <property type="molecule type" value="Genomic_DNA"/>
</dbReference>
<evidence type="ECO:0000313" key="2">
    <source>
        <dbReference type="Proteomes" id="UP000318833"/>
    </source>
</evidence>
<gene>
    <name evidence="1" type="ORF">FOF46_29175</name>
</gene>
<organism evidence="1 2">
    <name type="scientific">Aquimarina algiphila</name>
    <dbReference type="NCBI Taxonomy" id="2047982"/>
    <lineage>
        <taxon>Bacteria</taxon>
        <taxon>Pseudomonadati</taxon>
        <taxon>Bacteroidota</taxon>
        <taxon>Flavobacteriia</taxon>
        <taxon>Flavobacteriales</taxon>
        <taxon>Flavobacteriaceae</taxon>
        <taxon>Aquimarina</taxon>
    </lineage>
</organism>
<protein>
    <recommendedName>
        <fullName evidence="3">Lipoprotein</fullName>
    </recommendedName>
</protein>
<dbReference type="RefSeq" id="WP_109436264.1">
    <property type="nucleotide sequence ID" value="NZ_CANLFO010000010.1"/>
</dbReference>
<dbReference type="Proteomes" id="UP000318833">
    <property type="component" value="Unassembled WGS sequence"/>
</dbReference>
<reference evidence="1 2" key="1">
    <citation type="submission" date="2019-07" db="EMBL/GenBank/DDBJ databases">
        <title>The draft genome sequence of Aquimarina algiphila M91.</title>
        <authorList>
            <person name="Meng X."/>
        </authorList>
    </citation>
    <scope>NUCLEOTIDE SEQUENCE [LARGE SCALE GENOMIC DNA]</scope>
    <source>
        <strain evidence="1 2">M91</strain>
    </source>
</reference>
<keyword evidence="2" id="KW-1185">Reference proteome</keyword>
<dbReference type="AlphaFoldDB" id="A0A554VB24"/>
<proteinExistence type="predicted"/>
<name>A0A554VB24_9FLAO</name>
<accession>A0A554VB24</accession>
<evidence type="ECO:0000313" key="1">
    <source>
        <dbReference type="EMBL" id="TSE03492.1"/>
    </source>
</evidence>